<evidence type="ECO:0000313" key="2">
    <source>
        <dbReference type="Proteomes" id="UP000741360"/>
    </source>
</evidence>
<evidence type="ECO:0000313" key="1">
    <source>
        <dbReference type="EMBL" id="MBI3014677.1"/>
    </source>
</evidence>
<sequence>MNPRKNPADDQEDYQELSQAITEALINSEEVQRALVRFQRKKKVKAKGLLILALSLEDMNTAYTSGNRRKLKPIMTRIQEQFIDGRRLTAKEIAFHEFLVEKFNERKWLKQNRLTLEDSRQQD</sequence>
<gene>
    <name evidence="1" type="ORF">HYY65_06395</name>
</gene>
<dbReference type="AlphaFoldDB" id="A0A932M0A0"/>
<dbReference type="Proteomes" id="UP000741360">
    <property type="component" value="Unassembled WGS sequence"/>
</dbReference>
<reference evidence="1" key="1">
    <citation type="submission" date="2020-07" db="EMBL/GenBank/DDBJ databases">
        <title>Huge and variable diversity of episymbiotic CPR bacteria and DPANN archaea in groundwater ecosystems.</title>
        <authorList>
            <person name="He C.Y."/>
            <person name="Keren R."/>
            <person name="Whittaker M."/>
            <person name="Farag I.F."/>
            <person name="Doudna J."/>
            <person name="Cate J.H.D."/>
            <person name="Banfield J.F."/>
        </authorList>
    </citation>
    <scope>NUCLEOTIDE SEQUENCE</scope>
    <source>
        <strain evidence="1">NC_groundwater_717_Ag_S-0.2um_59_8</strain>
    </source>
</reference>
<accession>A0A932M0A0</accession>
<name>A0A932M0A0_UNCTE</name>
<organism evidence="1 2">
    <name type="scientific">Tectimicrobiota bacterium</name>
    <dbReference type="NCBI Taxonomy" id="2528274"/>
    <lineage>
        <taxon>Bacteria</taxon>
        <taxon>Pseudomonadati</taxon>
        <taxon>Nitrospinota/Tectimicrobiota group</taxon>
        <taxon>Candidatus Tectimicrobiota</taxon>
    </lineage>
</organism>
<protein>
    <submittedName>
        <fullName evidence="1">Uncharacterized protein</fullName>
    </submittedName>
</protein>
<proteinExistence type="predicted"/>
<dbReference type="EMBL" id="JACPSX010000111">
    <property type="protein sequence ID" value="MBI3014677.1"/>
    <property type="molecule type" value="Genomic_DNA"/>
</dbReference>
<comment type="caution">
    <text evidence="1">The sequence shown here is derived from an EMBL/GenBank/DDBJ whole genome shotgun (WGS) entry which is preliminary data.</text>
</comment>